<dbReference type="PANTHER" id="PTHR22916">
    <property type="entry name" value="GLYCOSYLTRANSFERASE"/>
    <property type="match status" value="1"/>
</dbReference>
<protein>
    <submittedName>
        <fullName evidence="2">Putative glycosyl transferase</fullName>
    </submittedName>
</protein>
<gene>
    <name evidence="2" type="ORF">JETT_1729</name>
</gene>
<feature type="domain" description="Glycosyltransferase 2-like" evidence="1">
    <location>
        <begin position="16"/>
        <end position="174"/>
    </location>
</feature>
<evidence type="ECO:0000313" key="3">
    <source>
        <dbReference type="Proteomes" id="UP000319783"/>
    </source>
</evidence>
<name>A0A533QN59_9BACT</name>
<dbReference type="InterPro" id="IPR029044">
    <property type="entry name" value="Nucleotide-diphossugar_trans"/>
</dbReference>
<sequence>MILEPDQFTSGQPLVSVIIPAYNAEAFILHTLNSVISQTYKNIEVIVVDDGSHDKTAEIVESIMQRDDRVILLQQPNSGVSSARNKAIEKSRGEYIAPIDADDIWYPQSIEKQVQCMLHAGPSTGVVYAWSVHIDEKGLLTGGHNAFDLEGDVFEALMFSNFIGNGSASLIRRICFNRIGGYNAQVEPCEDLDLYLRIAELYQFHVVKEFLVGYRKTTNSRSFNCRGMETSLRIILRNRKQQYPDIPLFFYRWSWGHYYLYLSSQSRVSGNYWMSIHYLYKAARADLILLLYPEFYRYLCRCGLRLVKKTVIFAARILHCPSATIFRKVGTTHKKFTISDIEIRSSRRLPYSLNKLHRTRLQRIHRLFAK</sequence>
<dbReference type="SUPFAM" id="SSF53448">
    <property type="entry name" value="Nucleotide-diphospho-sugar transferases"/>
    <property type="match status" value="1"/>
</dbReference>
<dbReference type="Proteomes" id="UP000319783">
    <property type="component" value="Unassembled WGS sequence"/>
</dbReference>
<evidence type="ECO:0000313" key="2">
    <source>
        <dbReference type="EMBL" id="TLD42020.1"/>
    </source>
</evidence>
<dbReference type="Pfam" id="PF00535">
    <property type="entry name" value="Glycos_transf_2"/>
    <property type="match status" value="1"/>
</dbReference>
<keyword evidence="2" id="KW-0808">Transferase</keyword>
<evidence type="ECO:0000259" key="1">
    <source>
        <dbReference type="Pfam" id="PF00535"/>
    </source>
</evidence>
<dbReference type="Gene3D" id="3.90.550.10">
    <property type="entry name" value="Spore Coat Polysaccharide Biosynthesis Protein SpsA, Chain A"/>
    <property type="match status" value="1"/>
</dbReference>
<comment type="caution">
    <text evidence="2">The sequence shown here is derived from an EMBL/GenBank/DDBJ whole genome shotgun (WGS) entry which is preliminary data.</text>
</comment>
<reference evidence="2 3" key="1">
    <citation type="submission" date="2019-04" db="EMBL/GenBank/DDBJ databases">
        <title>Genome of a novel bacterium Candidatus Jettenia ecosi reconstructed from metagenome of an anammox bioreactor.</title>
        <authorList>
            <person name="Mardanov A.V."/>
            <person name="Beletsky A.V."/>
            <person name="Ravin N.V."/>
            <person name="Botchkova E.A."/>
            <person name="Litti Y.V."/>
            <person name="Nozhevnikova A.N."/>
        </authorList>
    </citation>
    <scope>NUCLEOTIDE SEQUENCE [LARGE SCALE GENOMIC DNA]</scope>
    <source>
        <strain evidence="2">J2</strain>
    </source>
</reference>
<organism evidence="2 3">
    <name type="scientific">Candidatus Jettenia ecosi</name>
    <dbReference type="NCBI Taxonomy" id="2494326"/>
    <lineage>
        <taxon>Bacteria</taxon>
        <taxon>Pseudomonadati</taxon>
        <taxon>Planctomycetota</taxon>
        <taxon>Candidatus Brocadiia</taxon>
        <taxon>Candidatus Brocadiales</taxon>
        <taxon>Candidatus Brocadiaceae</taxon>
        <taxon>Candidatus Jettenia</taxon>
    </lineage>
</organism>
<dbReference type="InterPro" id="IPR001173">
    <property type="entry name" value="Glyco_trans_2-like"/>
</dbReference>
<dbReference type="CDD" id="cd00761">
    <property type="entry name" value="Glyco_tranf_GTA_type"/>
    <property type="match status" value="1"/>
</dbReference>
<accession>A0A533QN59</accession>
<dbReference type="EMBL" id="SULG01000030">
    <property type="protein sequence ID" value="TLD42020.1"/>
    <property type="molecule type" value="Genomic_DNA"/>
</dbReference>
<dbReference type="GO" id="GO:0016758">
    <property type="term" value="F:hexosyltransferase activity"/>
    <property type="evidence" value="ECO:0007669"/>
    <property type="project" value="UniProtKB-ARBA"/>
</dbReference>
<dbReference type="AlphaFoldDB" id="A0A533QN59"/>
<dbReference type="PANTHER" id="PTHR22916:SF3">
    <property type="entry name" value="UDP-GLCNAC:BETAGAL BETA-1,3-N-ACETYLGLUCOSAMINYLTRANSFERASE-LIKE PROTEIN 1"/>
    <property type="match status" value="1"/>
</dbReference>
<proteinExistence type="predicted"/>